<reference evidence="10" key="1">
    <citation type="submission" date="2024-07" db="EMBL/GenBank/DDBJ databases">
        <title>Complete genome sequence of Verrucomicrobiaceae bacterium NT6N.</title>
        <authorList>
            <person name="Huang C."/>
            <person name="Takami H."/>
            <person name="Hamasaki K."/>
        </authorList>
    </citation>
    <scope>NUCLEOTIDE SEQUENCE</scope>
    <source>
        <strain evidence="10">NT6N</strain>
    </source>
</reference>
<gene>
    <name evidence="8 10" type="primary">menA</name>
    <name evidence="10" type="ORF">NT6N_33900</name>
</gene>
<proteinExistence type="inferred from homology"/>
<protein>
    <recommendedName>
        <fullName evidence="8 9">1,4-dihydroxy-2-naphthoate octaprenyltransferase</fullName>
        <shortName evidence="8">DHNA-octaprenyltransferase</shortName>
        <ecNumber evidence="8 9">2.5.1.74</ecNumber>
    </recommendedName>
</protein>
<sequence>MPDFFLGEKLHCGFSVHRHCMKSYFLAARPKTLPAAIVPVWVGCALAYYLEGSWNLTLAVYTLMGAIWIQIATNFFNDAIDSDKGADTEARLGPVRATASGQLSRNTVFGAAVVCLLIAAVFGYLLFAARGWPILAIGIPSLYLCYGYTGGPVPLAYRGLGELFVILFFGVVAVTGTVFVQIGSWPPEAFIMGISIGCLSAILISINNLRDLDEDRGNHKNTLAVKWGRERALNLLILMEVPPYAVLVHIFGWQLNLLVFLPALLLGIFLVRKVIQTPPGTVYNKFLALSALQLILYAAAIHLMVVL</sequence>
<dbReference type="Pfam" id="PF01040">
    <property type="entry name" value="UbiA"/>
    <property type="match status" value="1"/>
</dbReference>
<feature type="transmembrane region" description="Helical" evidence="8">
    <location>
        <begin position="108"/>
        <end position="126"/>
    </location>
</feature>
<dbReference type="GO" id="GO:0046428">
    <property type="term" value="F:1,4-dihydroxy-2-naphthoate polyprenyltransferase activity"/>
    <property type="evidence" value="ECO:0007669"/>
    <property type="project" value="UniProtKB-UniRule"/>
</dbReference>
<accession>A0AAT9FQN6</accession>
<organism evidence="10">
    <name type="scientific">Oceaniferula spumae</name>
    <dbReference type="NCBI Taxonomy" id="2979115"/>
    <lineage>
        <taxon>Bacteria</taxon>
        <taxon>Pseudomonadati</taxon>
        <taxon>Verrucomicrobiota</taxon>
        <taxon>Verrucomicrobiia</taxon>
        <taxon>Verrucomicrobiales</taxon>
        <taxon>Verrucomicrobiaceae</taxon>
        <taxon>Oceaniferula</taxon>
    </lineage>
</organism>
<comment type="catalytic activity">
    <reaction evidence="8">
        <text>an all-trans-polyprenyl diphosphate + 1,4-dihydroxy-2-naphthoate + H(+) = a 2-demethylmenaquinol + CO2 + diphosphate</text>
        <dbReference type="Rhea" id="RHEA:26478"/>
        <dbReference type="Rhea" id="RHEA-COMP:9563"/>
        <dbReference type="Rhea" id="RHEA-COMP:9564"/>
        <dbReference type="ChEBI" id="CHEBI:11173"/>
        <dbReference type="ChEBI" id="CHEBI:15378"/>
        <dbReference type="ChEBI" id="CHEBI:16526"/>
        <dbReference type="ChEBI" id="CHEBI:33019"/>
        <dbReference type="ChEBI" id="CHEBI:55437"/>
        <dbReference type="ChEBI" id="CHEBI:58914"/>
        <dbReference type="EC" id="2.5.1.74"/>
    </reaction>
</comment>
<evidence type="ECO:0000256" key="8">
    <source>
        <dbReference type="HAMAP-Rule" id="MF_01937"/>
    </source>
</evidence>
<dbReference type="EC" id="2.5.1.74" evidence="8 9"/>
<comment type="similarity">
    <text evidence="8">Belongs to the MenA family. Type 1 subfamily.</text>
</comment>
<evidence type="ECO:0000256" key="5">
    <source>
        <dbReference type="ARBA" id="ARBA00022692"/>
    </source>
</evidence>
<feature type="transmembrane region" description="Helical" evidence="8">
    <location>
        <begin position="231"/>
        <end position="251"/>
    </location>
</feature>
<dbReference type="InterPro" id="IPR044878">
    <property type="entry name" value="UbiA_sf"/>
</dbReference>
<keyword evidence="7 8" id="KW-0472">Membrane</keyword>
<evidence type="ECO:0000256" key="2">
    <source>
        <dbReference type="ARBA" id="ARBA00022428"/>
    </source>
</evidence>
<evidence type="ECO:0000256" key="3">
    <source>
        <dbReference type="ARBA" id="ARBA00022475"/>
    </source>
</evidence>
<dbReference type="KEGG" id="osu:NT6N_33900"/>
<dbReference type="GO" id="GO:0042371">
    <property type="term" value="P:vitamin K biosynthetic process"/>
    <property type="evidence" value="ECO:0007669"/>
    <property type="project" value="TreeGrafter"/>
</dbReference>
<feature type="transmembrane region" description="Helical" evidence="8">
    <location>
        <begin position="287"/>
        <end position="305"/>
    </location>
</feature>
<dbReference type="AlphaFoldDB" id="A0AAT9FQN6"/>
<evidence type="ECO:0000256" key="1">
    <source>
        <dbReference type="ARBA" id="ARBA00004141"/>
    </source>
</evidence>
<dbReference type="GO" id="GO:0005886">
    <property type="term" value="C:plasma membrane"/>
    <property type="evidence" value="ECO:0007669"/>
    <property type="project" value="UniProtKB-SubCell"/>
</dbReference>
<dbReference type="NCBIfam" id="TIGR00751">
    <property type="entry name" value="menA"/>
    <property type="match status" value="1"/>
</dbReference>
<dbReference type="PANTHER" id="PTHR13929:SF0">
    <property type="entry name" value="UBIA PRENYLTRANSFERASE DOMAIN-CONTAINING PROTEIN 1"/>
    <property type="match status" value="1"/>
</dbReference>
<evidence type="ECO:0000256" key="7">
    <source>
        <dbReference type="ARBA" id="ARBA00023136"/>
    </source>
</evidence>
<dbReference type="InterPro" id="IPR026046">
    <property type="entry name" value="UBIAD1"/>
</dbReference>
<dbReference type="EMBL" id="AP026866">
    <property type="protein sequence ID" value="BDS08350.1"/>
    <property type="molecule type" value="Genomic_DNA"/>
</dbReference>
<dbReference type="PANTHER" id="PTHR13929">
    <property type="entry name" value="1,4-DIHYDROXY-2-NAPHTHOATE OCTAPRENYLTRANSFERASE"/>
    <property type="match status" value="1"/>
</dbReference>
<dbReference type="Gene3D" id="1.10.357.140">
    <property type="entry name" value="UbiA prenyltransferase"/>
    <property type="match status" value="1"/>
</dbReference>
<feature type="transmembrane region" description="Helical" evidence="8">
    <location>
        <begin position="257"/>
        <end position="275"/>
    </location>
</feature>
<name>A0AAT9FQN6_9BACT</name>
<dbReference type="CDD" id="cd13962">
    <property type="entry name" value="PT_UbiA_UBIAD1"/>
    <property type="match status" value="1"/>
</dbReference>
<comment type="function">
    <text evidence="8">Conversion of 1,4-dihydroxy-2-naphthoate (DHNA) to demethylmenaquinone (DMK).</text>
</comment>
<comment type="subcellular location">
    <subcellularLocation>
        <location evidence="8">Cell membrane</location>
        <topology evidence="8">Multi-pass membrane protein</topology>
    </subcellularLocation>
    <subcellularLocation>
        <location evidence="1">Membrane</location>
        <topology evidence="1">Multi-pass membrane protein</topology>
    </subcellularLocation>
</comment>
<dbReference type="InterPro" id="IPR000537">
    <property type="entry name" value="UbiA_prenyltransferase"/>
</dbReference>
<feature type="transmembrane region" description="Helical" evidence="8">
    <location>
        <begin position="189"/>
        <end position="210"/>
    </location>
</feature>
<keyword evidence="3 8" id="KW-1003">Cell membrane</keyword>
<keyword evidence="6 8" id="KW-1133">Transmembrane helix</keyword>
<dbReference type="InterPro" id="IPR004657">
    <property type="entry name" value="MenA"/>
</dbReference>
<dbReference type="GO" id="GO:0009234">
    <property type="term" value="P:menaquinone biosynthetic process"/>
    <property type="evidence" value="ECO:0007669"/>
    <property type="project" value="UniProtKB-UniRule"/>
</dbReference>
<evidence type="ECO:0000256" key="6">
    <source>
        <dbReference type="ARBA" id="ARBA00022989"/>
    </source>
</evidence>
<dbReference type="PIRSF" id="PIRSF005355">
    <property type="entry name" value="UBIAD1"/>
    <property type="match status" value="1"/>
</dbReference>
<comment type="pathway">
    <text evidence="8">Quinol/quinone metabolism; menaquinone biosynthesis; menaquinol from 1,4-dihydroxy-2-naphthoate: step 1/2.</text>
</comment>
<keyword evidence="2 8" id="KW-0474">Menaquinone biosynthesis</keyword>
<evidence type="ECO:0000313" key="10">
    <source>
        <dbReference type="EMBL" id="BDS08350.1"/>
    </source>
</evidence>
<keyword evidence="4 8" id="KW-0808">Transferase</keyword>
<keyword evidence="5 8" id="KW-0812">Transmembrane</keyword>
<feature type="transmembrane region" description="Helical" evidence="8">
    <location>
        <begin position="132"/>
        <end position="151"/>
    </location>
</feature>
<evidence type="ECO:0000256" key="9">
    <source>
        <dbReference type="NCBIfam" id="TIGR00751"/>
    </source>
</evidence>
<feature type="transmembrane region" description="Helical" evidence="8">
    <location>
        <begin position="56"/>
        <end position="76"/>
    </location>
</feature>
<dbReference type="HAMAP" id="MF_01937">
    <property type="entry name" value="MenA_1"/>
    <property type="match status" value="1"/>
</dbReference>
<evidence type="ECO:0000256" key="4">
    <source>
        <dbReference type="ARBA" id="ARBA00022679"/>
    </source>
</evidence>
<feature type="transmembrane region" description="Helical" evidence="8">
    <location>
        <begin position="163"/>
        <end position="183"/>
    </location>
</feature>